<feature type="compositionally biased region" description="Basic residues" evidence="1">
    <location>
        <begin position="52"/>
        <end position="63"/>
    </location>
</feature>
<feature type="compositionally biased region" description="Low complexity" evidence="1">
    <location>
        <begin position="38"/>
        <end position="47"/>
    </location>
</feature>
<proteinExistence type="predicted"/>
<dbReference type="EnsemblPlants" id="ORUFI08G13160.1">
    <property type="protein sequence ID" value="ORUFI08G13160.1"/>
    <property type="gene ID" value="ORUFI08G13160"/>
</dbReference>
<dbReference type="Proteomes" id="UP000008022">
    <property type="component" value="Unassembled WGS sequence"/>
</dbReference>
<evidence type="ECO:0000256" key="1">
    <source>
        <dbReference type="SAM" id="MobiDB-lite"/>
    </source>
</evidence>
<feature type="compositionally biased region" description="Low complexity" evidence="1">
    <location>
        <begin position="134"/>
        <end position="149"/>
    </location>
</feature>
<evidence type="ECO:0000313" key="3">
    <source>
        <dbReference type="Proteomes" id="UP000008022"/>
    </source>
</evidence>
<sequence length="206" mass="22108">MTNQRREMQVEAPHHQTKIKKQETTIRAHILKPNTSNQQQQQQQQQQDLSKKNNKKKKPHRGGRWVGMEEAVPGVQIYASPASWRSDPAASTVGGSGEGGVGGVGDRESGGGAGGGGGVGGGQLARAEAEARLEASPAEAAKVETAAAVGPPPRLPSLLPDLAARPPPRLPSRPCRFWRPGRRRQPRRPGAAAPLLPPLHREREER</sequence>
<dbReference type="AlphaFoldDB" id="A0A0E0QHT5"/>
<keyword evidence="3" id="KW-1185">Reference proteome</keyword>
<feature type="compositionally biased region" description="Gly residues" evidence="1">
    <location>
        <begin position="94"/>
        <end position="123"/>
    </location>
</feature>
<dbReference type="OMA" id="TNQRREM"/>
<organism evidence="2 3">
    <name type="scientific">Oryza rufipogon</name>
    <name type="common">Brownbeard rice</name>
    <name type="synonym">Asian wild rice</name>
    <dbReference type="NCBI Taxonomy" id="4529"/>
    <lineage>
        <taxon>Eukaryota</taxon>
        <taxon>Viridiplantae</taxon>
        <taxon>Streptophyta</taxon>
        <taxon>Embryophyta</taxon>
        <taxon>Tracheophyta</taxon>
        <taxon>Spermatophyta</taxon>
        <taxon>Magnoliopsida</taxon>
        <taxon>Liliopsida</taxon>
        <taxon>Poales</taxon>
        <taxon>Poaceae</taxon>
        <taxon>BOP clade</taxon>
        <taxon>Oryzoideae</taxon>
        <taxon>Oryzeae</taxon>
        <taxon>Oryzinae</taxon>
        <taxon>Oryza</taxon>
    </lineage>
</organism>
<feature type="region of interest" description="Disordered" evidence="1">
    <location>
        <begin position="1"/>
        <end position="206"/>
    </location>
</feature>
<dbReference type="HOGENOM" id="CLU_115607_0_0_1"/>
<reference evidence="2" key="2">
    <citation type="submission" date="2015-06" db="UniProtKB">
        <authorList>
            <consortium name="EnsemblPlants"/>
        </authorList>
    </citation>
    <scope>IDENTIFICATION</scope>
</reference>
<name>A0A0E0QHT5_ORYRU</name>
<evidence type="ECO:0000313" key="2">
    <source>
        <dbReference type="EnsemblPlants" id="ORUFI08G13160.1"/>
    </source>
</evidence>
<feature type="compositionally biased region" description="Basic and acidic residues" evidence="1">
    <location>
        <begin position="1"/>
        <end position="26"/>
    </location>
</feature>
<reference evidence="3" key="1">
    <citation type="submission" date="2013-06" db="EMBL/GenBank/DDBJ databases">
        <authorList>
            <person name="Zhao Q."/>
        </authorList>
    </citation>
    <scope>NUCLEOTIDE SEQUENCE</scope>
    <source>
        <strain evidence="3">cv. W1943</strain>
    </source>
</reference>
<accession>A0A0E0QHT5</accession>
<dbReference type="Gramene" id="ORUFI08G13160.1">
    <property type="protein sequence ID" value="ORUFI08G13160.1"/>
    <property type="gene ID" value="ORUFI08G13160"/>
</dbReference>
<protein>
    <submittedName>
        <fullName evidence="2">Uncharacterized protein</fullName>
    </submittedName>
</protein>